<gene>
    <name evidence="1" type="ORF">H9811_01680</name>
</gene>
<proteinExistence type="predicted"/>
<dbReference type="Proteomes" id="UP000824048">
    <property type="component" value="Unassembled WGS sequence"/>
</dbReference>
<evidence type="ECO:0000313" key="1">
    <source>
        <dbReference type="EMBL" id="HIZ41252.1"/>
    </source>
</evidence>
<reference evidence="1" key="1">
    <citation type="journal article" date="2021" name="PeerJ">
        <title>Extensive microbial diversity within the chicken gut microbiome revealed by metagenomics and culture.</title>
        <authorList>
            <person name="Gilroy R."/>
            <person name="Ravi A."/>
            <person name="Getino M."/>
            <person name="Pursley I."/>
            <person name="Horton D.L."/>
            <person name="Alikhan N.F."/>
            <person name="Baker D."/>
            <person name="Gharbi K."/>
            <person name="Hall N."/>
            <person name="Watson M."/>
            <person name="Adriaenssens E.M."/>
            <person name="Foster-Nyarko E."/>
            <person name="Jarju S."/>
            <person name="Secka A."/>
            <person name="Antonio M."/>
            <person name="Oren A."/>
            <person name="Chaudhuri R.R."/>
            <person name="La Ragione R."/>
            <person name="Hildebrand F."/>
            <person name="Pallen M.J."/>
        </authorList>
    </citation>
    <scope>NUCLEOTIDE SEQUENCE</scope>
    <source>
        <strain evidence="1">ChiSxjej1B13-11774</strain>
    </source>
</reference>
<sequence>MNPSKEKYAKAVAEVTVFSERDVVGTILDDDRYLEGGGLNSGTSRVTCYGNVF</sequence>
<organism evidence="1 2">
    <name type="scientific">Candidatus Gemmiger excrementigallinarum</name>
    <dbReference type="NCBI Taxonomy" id="2838609"/>
    <lineage>
        <taxon>Bacteria</taxon>
        <taxon>Bacillati</taxon>
        <taxon>Bacillota</taxon>
        <taxon>Clostridia</taxon>
        <taxon>Eubacteriales</taxon>
        <taxon>Gemmiger</taxon>
    </lineage>
</organism>
<evidence type="ECO:0000313" key="2">
    <source>
        <dbReference type="Proteomes" id="UP000824048"/>
    </source>
</evidence>
<reference evidence="1" key="2">
    <citation type="submission" date="2021-04" db="EMBL/GenBank/DDBJ databases">
        <authorList>
            <person name="Gilroy R."/>
        </authorList>
    </citation>
    <scope>NUCLEOTIDE SEQUENCE</scope>
    <source>
        <strain evidence="1">ChiSxjej1B13-11774</strain>
    </source>
</reference>
<protein>
    <submittedName>
        <fullName evidence="1">Uncharacterized protein</fullName>
    </submittedName>
</protein>
<accession>A0A9D2EPZ8</accession>
<comment type="caution">
    <text evidence="1">The sequence shown here is derived from an EMBL/GenBank/DDBJ whole genome shotgun (WGS) entry which is preliminary data.</text>
</comment>
<dbReference type="EMBL" id="DXBP01000008">
    <property type="protein sequence ID" value="HIZ41252.1"/>
    <property type="molecule type" value="Genomic_DNA"/>
</dbReference>
<dbReference type="AlphaFoldDB" id="A0A9D2EPZ8"/>
<name>A0A9D2EPZ8_9FIRM</name>